<keyword evidence="2" id="KW-0238">DNA-binding</keyword>
<feature type="compositionally biased region" description="Low complexity" evidence="4">
    <location>
        <begin position="150"/>
        <end position="159"/>
    </location>
</feature>
<name>U1PH13_9EURY</name>
<evidence type="ECO:0000256" key="4">
    <source>
        <dbReference type="SAM" id="MobiDB-lite"/>
    </source>
</evidence>
<evidence type="ECO:0000313" key="6">
    <source>
        <dbReference type="EMBL" id="ERG91441.1"/>
    </source>
</evidence>
<keyword evidence="3" id="KW-0804">Transcription</keyword>
<reference evidence="6 7" key="1">
    <citation type="journal article" date="2013" name="PLoS ONE">
        <title>Assembly-driven community genomics of a hypersaline microbial ecosystem.</title>
        <authorList>
            <person name="Podell S."/>
            <person name="Ugalde J.A."/>
            <person name="Narasingarao P."/>
            <person name="Banfield J.F."/>
            <person name="Heidelberg K.B."/>
            <person name="Allen E.E."/>
        </authorList>
    </citation>
    <scope>NUCLEOTIDE SEQUENCE [LARGE SCALE GENOMIC DNA]</scope>
    <source>
        <strain evidence="7">J07HQW1</strain>
    </source>
</reference>
<dbReference type="PROSITE" id="PS51118">
    <property type="entry name" value="HTH_HXLR"/>
    <property type="match status" value="1"/>
</dbReference>
<feature type="region of interest" description="Disordered" evidence="4">
    <location>
        <begin position="145"/>
        <end position="167"/>
    </location>
</feature>
<dbReference type="InterPro" id="IPR036388">
    <property type="entry name" value="WH-like_DNA-bd_sf"/>
</dbReference>
<keyword evidence="1" id="KW-0805">Transcription regulation</keyword>
<sequence length="294" mass="32617">MKREDDQPLAAAQSTLAPKWSVHIINAINDQDHSPGFNTIKSTLEPISSKVLSDNLEKLVSAGAVRRERVSKTPLRVKYSLSSAGQDLLPIINDLDRWGRDHLQNQNVNYAVLATGLDSSIMTQLSASLNQQYTVERCSMSRAVSVMQESNSNSNSNSDSDSDIDHDQQETAQKHILLIDYDAVASELHAVSIPDYHSVPTGVIVDGLSDKLSELTFHAEVTKPFTIIQLCDTVERLAQIINRSPEAQRLIAFGVKQRAMYQSVISRAISNDIEHHELETELRSLCQKTDSDPL</sequence>
<dbReference type="EMBL" id="KE356560">
    <property type="protein sequence ID" value="ERG91441.1"/>
    <property type="molecule type" value="Genomic_DNA"/>
</dbReference>
<dbReference type="InterPro" id="IPR036390">
    <property type="entry name" value="WH_DNA-bd_sf"/>
</dbReference>
<dbReference type="HOGENOM" id="CLU_945290_0_0_2"/>
<organism evidence="6 7">
    <name type="scientific">Haloquadratum walsbyi J07HQW1</name>
    <dbReference type="NCBI Taxonomy" id="1238424"/>
    <lineage>
        <taxon>Archaea</taxon>
        <taxon>Methanobacteriati</taxon>
        <taxon>Methanobacteriota</taxon>
        <taxon>Stenosarchaea group</taxon>
        <taxon>Halobacteria</taxon>
        <taxon>Halobacteriales</taxon>
        <taxon>Haloferacaceae</taxon>
        <taxon>Haloquadratum</taxon>
    </lineage>
</organism>
<dbReference type="Proteomes" id="UP000030649">
    <property type="component" value="Unassembled WGS sequence"/>
</dbReference>
<evidence type="ECO:0000313" key="7">
    <source>
        <dbReference type="Proteomes" id="UP000030649"/>
    </source>
</evidence>
<dbReference type="InterPro" id="IPR002577">
    <property type="entry name" value="HTH_HxlR"/>
</dbReference>
<dbReference type="SUPFAM" id="SSF46785">
    <property type="entry name" value="Winged helix' DNA-binding domain"/>
    <property type="match status" value="1"/>
</dbReference>
<dbReference type="Gene3D" id="1.10.10.10">
    <property type="entry name" value="Winged helix-like DNA-binding domain superfamily/Winged helix DNA-binding domain"/>
    <property type="match status" value="1"/>
</dbReference>
<protein>
    <submittedName>
        <fullName evidence="6">Putative transcriptional regulator</fullName>
    </submittedName>
</protein>
<dbReference type="PANTHER" id="PTHR33204:SF18">
    <property type="entry name" value="TRANSCRIPTIONAL REGULATORY PROTEIN"/>
    <property type="match status" value="1"/>
</dbReference>
<accession>U1PH13</accession>
<evidence type="ECO:0000256" key="3">
    <source>
        <dbReference type="ARBA" id="ARBA00023163"/>
    </source>
</evidence>
<evidence type="ECO:0000256" key="2">
    <source>
        <dbReference type="ARBA" id="ARBA00023125"/>
    </source>
</evidence>
<evidence type="ECO:0000256" key="1">
    <source>
        <dbReference type="ARBA" id="ARBA00023015"/>
    </source>
</evidence>
<dbReference type="Pfam" id="PF01638">
    <property type="entry name" value="HxlR"/>
    <property type="match status" value="1"/>
</dbReference>
<dbReference type="PANTHER" id="PTHR33204">
    <property type="entry name" value="TRANSCRIPTIONAL REGULATOR, MARR FAMILY"/>
    <property type="match status" value="1"/>
</dbReference>
<gene>
    <name evidence="6" type="ORF">J07HQW1_01475</name>
</gene>
<dbReference type="GO" id="GO:0003677">
    <property type="term" value="F:DNA binding"/>
    <property type="evidence" value="ECO:0007669"/>
    <property type="project" value="UniProtKB-KW"/>
</dbReference>
<feature type="domain" description="HTH hxlR-type" evidence="5">
    <location>
        <begin position="7"/>
        <end position="107"/>
    </location>
</feature>
<dbReference type="AlphaFoldDB" id="U1PH13"/>
<evidence type="ECO:0000259" key="5">
    <source>
        <dbReference type="PROSITE" id="PS51118"/>
    </source>
</evidence>
<proteinExistence type="predicted"/>